<keyword evidence="3" id="KW-1185">Reference proteome</keyword>
<protein>
    <submittedName>
        <fullName evidence="2">ADL208Wp</fullName>
    </submittedName>
</protein>
<dbReference type="GO" id="GO:0097038">
    <property type="term" value="C:perinuclear endoplasmic reticulum"/>
    <property type="evidence" value="ECO:0000318"/>
    <property type="project" value="GO_Central"/>
</dbReference>
<dbReference type="GO" id="GO:0160031">
    <property type="term" value="P:endoplasmic reticulum membrane biogenesis"/>
    <property type="evidence" value="ECO:0007669"/>
    <property type="project" value="EnsemblFungi"/>
</dbReference>
<dbReference type="Pfam" id="PF08426">
    <property type="entry name" value="ICE2"/>
    <property type="match status" value="1"/>
</dbReference>
<dbReference type="KEGG" id="ago:AGOS_ADL208W"/>
<organism evidence="2 3">
    <name type="scientific">Eremothecium gossypii (strain ATCC 10895 / CBS 109.51 / FGSC 9923 / NRRL Y-1056)</name>
    <name type="common">Yeast</name>
    <name type="synonym">Ashbya gossypii</name>
    <dbReference type="NCBI Taxonomy" id="284811"/>
    <lineage>
        <taxon>Eukaryota</taxon>
        <taxon>Fungi</taxon>
        <taxon>Dikarya</taxon>
        <taxon>Ascomycota</taxon>
        <taxon>Saccharomycotina</taxon>
        <taxon>Saccharomycetes</taxon>
        <taxon>Saccharomycetales</taxon>
        <taxon>Saccharomycetaceae</taxon>
        <taxon>Eremothecium</taxon>
    </lineage>
</organism>
<reference evidence="2 3" key="1">
    <citation type="journal article" date="2004" name="Science">
        <title>The Ashbya gossypii genome as a tool for mapping the ancient Saccharomyces cerevisiae genome.</title>
        <authorList>
            <person name="Dietrich F.S."/>
            <person name="Voegeli S."/>
            <person name="Brachat S."/>
            <person name="Lerch A."/>
            <person name="Gates K."/>
            <person name="Steiner S."/>
            <person name="Mohr C."/>
            <person name="Pohlmann R."/>
            <person name="Luedi P."/>
            <person name="Choi S."/>
            <person name="Wing R.A."/>
            <person name="Flavier A."/>
            <person name="Gaffney T.D."/>
            <person name="Philippsen P."/>
        </authorList>
    </citation>
    <scope>NUCLEOTIDE SEQUENCE [LARGE SCALE GENOMIC DNA]</scope>
    <source>
        <strain evidence="3">ATCC 10895 / CBS 109.51 / FGSC 9923 / NRRL Y-1056</strain>
    </source>
</reference>
<keyword evidence="1" id="KW-0812">Transmembrane</keyword>
<dbReference type="InParanoid" id="Q75AX8"/>
<dbReference type="Proteomes" id="UP000000591">
    <property type="component" value="Chromosome IV"/>
</dbReference>
<dbReference type="GO" id="GO:0036228">
    <property type="term" value="P:protein localization to nuclear inner membrane"/>
    <property type="evidence" value="ECO:0007669"/>
    <property type="project" value="EnsemblFungi"/>
</dbReference>
<dbReference type="STRING" id="284811.Q75AX8"/>
<reference evidence="3" key="2">
    <citation type="journal article" date="2013" name="G3 (Bethesda)">
        <title>Genomes of Ashbya fungi isolated from insects reveal four mating-type loci, numerous translocations, lack of transposons, and distinct gene duplications.</title>
        <authorList>
            <person name="Dietrich F.S."/>
            <person name="Voegeli S."/>
            <person name="Kuo S."/>
            <person name="Philippsen P."/>
        </authorList>
    </citation>
    <scope>GENOME REANNOTATION</scope>
    <source>
        <strain evidence="3">ATCC 10895 / CBS 109.51 / FGSC 9923 / NRRL Y-1056</strain>
    </source>
</reference>
<dbReference type="InterPro" id="IPR013635">
    <property type="entry name" value="Ice2"/>
</dbReference>
<dbReference type="PANTHER" id="PTHR31726">
    <property type="entry name" value="PROTEIN ICE2"/>
    <property type="match status" value="1"/>
</dbReference>
<dbReference type="GO" id="GO:0005789">
    <property type="term" value="C:endoplasmic reticulum membrane"/>
    <property type="evidence" value="ECO:0000318"/>
    <property type="project" value="GO_Central"/>
</dbReference>
<dbReference type="EMBL" id="AE016817">
    <property type="protein sequence ID" value="AAS51712.1"/>
    <property type="molecule type" value="Genomic_DNA"/>
</dbReference>
<feature type="transmembrane region" description="Helical" evidence="1">
    <location>
        <begin position="189"/>
        <end position="212"/>
    </location>
</feature>
<evidence type="ECO:0000313" key="3">
    <source>
        <dbReference type="Proteomes" id="UP000000591"/>
    </source>
</evidence>
<dbReference type="GeneID" id="4620028"/>
<dbReference type="PANTHER" id="PTHR31726:SF2">
    <property type="entry name" value="PROTEIN ICE2"/>
    <property type="match status" value="1"/>
</dbReference>
<feature type="transmembrane region" description="Helical" evidence="1">
    <location>
        <begin position="481"/>
        <end position="500"/>
    </location>
</feature>
<dbReference type="OrthoDB" id="5577218at2759"/>
<dbReference type="GO" id="GO:0000921">
    <property type="term" value="P:septin ring assembly"/>
    <property type="evidence" value="ECO:0000318"/>
    <property type="project" value="GO_Central"/>
</dbReference>
<feature type="transmembrane region" description="Helical" evidence="1">
    <location>
        <begin position="73"/>
        <end position="92"/>
    </location>
</feature>
<dbReference type="HOGENOM" id="CLU_027878_2_0_1"/>
<proteinExistence type="predicted"/>
<feature type="transmembrane region" description="Helical" evidence="1">
    <location>
        <begin position="12"/>
        <end position="32"/>
    </location>
</feature>
<accession>Q75AX8</accession>
<gene>
    <name evidence="2" type="ORF">AGOS_ADL208W</name>
</gene>
<evidence type="ECO:0000256" key="1">
    <source>
        <dbReference type="SAM" id="Phobius"/>
    </source>
</evidence>
<dbReference type="GO" id="GO:0004865">
    <property type="term" value="F:protein serine/threonine phosphatase inhibitor activity"/>
    <property type="evidence" value="ECO:0007669"/>
    <property type="project" value="EnsemblFungi"/>
</dbReference>
<dbReference type="OMA" id="CIYEISP"/>
<keyword evidence="1" id="KW-1133">Transmembrane helix</keyword>
<feature type="transmembrane region" description="Helical" evidence="1">
    <location>
        <begin position="38"/>
        <end position="61"/>
    </location>
</feature>
<feature type="transmembrane region" description="Helical" evidence="1">
    <location>
        <begin position="224"/>
        <end position="246"/>
    </location>
</feature>
<evidence type="ECO:0000313" key="2">
    <source>
        <dbReference type="EMBL" id="AAS51712.1"/>
    </source>
</evidence>
<dbReference type="RefSeq" id="NP_983888.1">
    <property type="nucleotide sequence ID" value="NM_209241.1"/>
</dbReference>
<sequence>MVPKGLLRSLRFALASFYLFLVLITVPISFQIGGLYCGLSFTVTLFILYFVTTTLKITAATRGDEWKHIASTLYYLQHFLMPSILFLFLSGFNNDQLQKKLVGSDPKGARGGFIFDGNMNESLLQLLGRSRDDRATMAYLHYYRYVVRPWQYMLLHATPCFTLTEGFFTVLAIQVIGETGRWLRYKRNSTAWVISSLMVSGVVITTSMYYLYRIYVTPIWPLSVHTATLLGFTLSLVFGLGLYGIISGKGSAIESSLFFAYMVHCIYEISPQLALTAMSEIFQVVHNTWQMQQGTLPKNSLLAYYKNFILNAENLWDVLLKKAFLLHSVELDQAPSSVVVKDALVLVQQQWWNKSQQLWSFTKNFSAGIPRSIHEIFIVTLGLARESINAAVVSNLVFRVIVFYSATRIIPALQRATGGTQSRKLMRIIYWYSPCIVIAMYTHMILRYSGELNNELCIWGCFPWLQSEANRDRWVVDAWGFWNWCNLFFTLLIYAVELIGSR</sequence>
<dbReference type="AlphaFoldDB" id="Q75AX8"/>
<feature type="transmembrane region" description="Helical" evidence="1">
    <location>
        <begin position="153"/>
        <end position="177"/>
    </location>
</feature>
<dbReference type="GO" id="GO:0048309">
    <property type="term" value="P:endoplasmic reticulum inheritance"/>
    <property type="evidence" value="ECO:0000318"/>
    <property type="project" value="GO_Central"/>
</dbReference>
<name>Q75AX8_EREGS</name>
<dbReference type="GO" id="GO:0032541">
    <property type="term" value="C:cortical endoplasmic reticulum"/>
    <property type="evidence" value="ECO:0000318"/>
    <property type="project" value="GO_Central"/>
</dbReference>
<dbReference type="FunCoup" id="Q75AX8">
    <property type="interactions" value="91"/>
</dbReference>
<keyword evidence="1" id="KW-0472">Membrane</keyword>
<feature type="transmembrane region" description="Helical" evidence="1">
    <location>
        <begin position="428"/>
        <end position="446"/>
    </location>
</feature>
<dbReference type="eggNOG" id="ENOG502QRTT">
    <property type="taxonomic scope" value="Eukaryota"/>
</dbReference>
<dbReference type="GO" id="GO:0006882">
    <property type="term" value="P:intracellular zinc ion homeostasis"/>
    <property type="evidence" value="ECO:0007669"/>
    <property type="project" value="EnsemblFungi"/>
</dbReference>
<dbReference type="GO" id="GO:0031204">
    <property type="term" value="P:post-translational protein targeting to membrane, translocation"/>
    <property type="evidence" value="ECO:0007669"/>
    <property type="project" value="EnsemblFungi"/>
</dbReference>